<feature type="domain" description="Transposase zinc-binding" evidence="2">
    <location>
        <begin position="24"/>
        <end position="113"/>
    </location>
</feature>
<evidence type="ECO:0000313" key="4">
    <source>
        <dbReference type="Proteomes" id="UP000291191"/>
    </source>
</evidence>
<gene>
    <name evidence="3" type="ORF">EAJ06_04775</name>
</gene>
<sequence length="409" mass="48856">MEIRHTHKEIPCVERKFRLADFIRLNWDKYAEHPTEPIRPEQYKAVNAIRVCRTAALGVDTYVCPECGEVSEIYHSCKNRFCPTCSWRDTMLWAERVKKQMLNIPHRHVVMTLPHLLNPLIKRNGKELLNVLMKTSAETMKDWIENKYSLKAGVISVLHTFGEKKNYHVHVHMIVTWGGIHKSTGELVEIQSPYVRVSFLQKKFREKFRERLNFMYKYGILKHDFRNDDEFADFKRSMYQSCWTINLEPPMKIPSQVICYIGRYSKRACLSEYKITAIEGEYISFRYKDYRSSPDKHNPEEKILTLHYSEFFPRLLQHVPLPYFRIVRYYGVYSHKSTVPEEYLYQEDTKEPCTDTVENESEYENPYYCKPCQRYKIYHCTTLVRHGTNNKEPECLVFQRPELVKRKVA</sequence>
<keyword evidence="4" id="KW-1185">Reference proteome</keyword>
<accession>A0A4Q5HGM6</accession>
<dbReference type="Pfam" id="PF14319">
    <property type="entry name" value="Zn_Tnp_IS91"/>
    <property type="match status" value="1"/>
</dbReference>
<feature type="domain" description="Transposase IS801/IS1294" evidence="1">
    <location>
        <begin position="153"/>
        <end position="336"/>
    </location>
</feature>
<dbReference type="GO" id="GO:0006313">
    <property type="term" value="P:DNA transposition"/>
    <property type="evidence" value="ECO:0007669"/>
    <property type="project" value="InterPro"/>
</dbReference>
<name>A0A4Q5HGM6_9BACE</name>
<dbReference type="AlphaFoldDB" id="A0A4Q5HGM6"/>
<dbReference type="InterPro" id="IPR007069">
    <property type="entry name" value="Transposase_32"/>
</dbReference>
<evidence type="ECO:0000259" key="2">
    <source>
        <dbReference type="Pfam" id="PF14319"/>
    </source>
</evidence>
<organism evidence="3 4">
    <name type="scientific">Bacteroides intestinalis</name>
    <dbReference type="NCBI Taxonomy" id="329854"/>
    <lineage>
        <taxon>Bacteria</taxon>
        <taxon>Pseudomonadati</taxon>
        <taxon>Bacteroidota</taxon>
        <taxon>Bacteroidia</taxon>
        <taxon>Bacteroidales</taxon>
        <taxon>Bacteroidaceae</taxon>
        <taxon>Bacteroides</taxon>
    </lineage>
</organism>
<evidence type="ECO:0000313" key="3">
    <source>
        <dbReference type="EMBL" id="RYT81847.1"/>
    </source>
</evidence>
<protein>
    <submittedName>
        <fullName evidence="3">Transposase</fullName>
    </submittedName>
</protein>
<dbReference type="PANTHER" id="PTHR37023">
    <property type="entry name" value="TRANSPOSASE"/>
    <property type="match status" value="1"/>
</dbReference>
<proteinExistence type="predicted"/>
<reference evidence="3 4" key="1">
    <citation type="journal article" date="2019" name="Science, e1252229">
        <title>Invertible promoters mediate bacterial phase variation, antibiotic resistance, and host adaptation in the gut.</title>
        <authorList>
            <person name="Jiang X."/>
            <person name="Hall A.B."/>
            <person name="Arthur T.D."/>
            <person name="Plichta D.R."/>
            <person name="Covington C.T."/>
            <person name="Poyet M."/>
            <person name="Crothers J."/>
            <person name="Moses P.L."/>
            <person name="Tolonen A.C."/>
            <person name="Vlamakis H."/>
            <person name="Alm E.J."/>
            <person name="Xavier R.J."/>
        </authorList>
    </citation>
    <scope>NUCLEOTIDE SEQUENCE [LARGE SCALE GENOMIC DNA]</scope>
    <source>
        <strain evidence="4">bf_0095</strain>
    </source>
</reference>
<dbReference type="OrthoDB" id="9791273at2"/>
<dbReference type="Proteomes" id="UP000291191">
    <property type="component" value="Unassembled WGS sequence"/>
</dbReference>
<dbReference type="GO" id="GO:0003677">
    <property type="term" value="F:DNA binding"/>
    <property type="evidence" value="ECO:0007669"/>
    <property type="project" value="InterPro"/>
</dbReference>
<dbReference type="GO" id="GO:0004803">
    <property type="term" value="F:transposase activity"/>
    <property type="evidence" value="ECO:0007669"/>
    <property type="project" value="InterPro"/>
</dbReference>
<dbReference type="PANTHER" id="PTHR37023:SF1">
    <property type="entry name" value="ISSOD25 TRANSPOSASE TNPA_ISSOD25"/>
    <property type="match status" value="1"/>
</dbReference>
<dbReference type="Pfam" id="PF04986">
    <property type="entry name" value="Y2_Tnp"/>
    <property type="match status" value="1"/>
</dbReference>
<dbReference type="RefSeq" id="WP_117710166.1">
    <property type="nucleotide sequence ID" value="NZ_RCXO01000004.1"/>
</dbReference>
<dbReference type="InterPro" id="IPR026889">
    <property type="entry name" value="Zn_Tnp"/>
</dbReference>
<dbReference type="EMBL" id="RCXO01000004">
    <property type="protein sequence ID" value="RYT81847.1"/>
    <property type="molecule type" value="Genomic_DNA"/>
</dbReference>
<comment type="caution">
    <text evidence="3">The sequence shown here is derived from an EMBL/GenBank/DDBJ whole genome shotgun (WGS) entry which is preliminary data.</text>
</comment>
<evidence type="ECO:0000259" key="1">
    <source>
        <dbReference type="Pfam" id="PF04986"/>
    </source>
</evidence>